<evidence type="ECO:0000256" key="1">
    <source>
        <dbReference type="SAM" id="Phobius"/>
    </source>
</evidence>
<feature type="transmembrane region" description="Helical" evidence="1">
    <location>
        <begin position="469"/>
        <end position="490"/>
    </location>
</feature>
<reference evidence="3" key="1">
    <citation type="journal article" date="2020" name="bioRxiv">
        <title>Hybrid origin of Populus tomentosa Carr. identified through genome sequencing and phylogenomic analysis.</title>
        <authorList>
            <person name="An X."/>
            <person name="Gao K."/>
            <person name="Chen Z."/>
            <person name="Li J."/>
            <person name="Yang X."/>
            <person name="Yang X."/>
            <person name="Zhou J."/>
            <person name="Guo T."/>
            <person name="Zhao T."/>
            <person name="Huang S."/>
            <person name="Miao D."/>
            <person name="Khan W.U."/>
            <person name="Rao P."/>
            <person name="Ye M."/>
            <person name="Lei B."/>
            <person name="Liao W."/>
            <person name="Wang J."/>
            <person name="Ji L."/>
            <person name="Li Y."/>
            <person name="Guo B."/>
            <person name="Mustafa N.S."/>
            <person name="Li S."/>
            <person name="Yun Q."/>
            <person name="Keller S.R."/>
            <person name="Mao J."/>
            <person name="Zhang R."/>
            <person name="Strauss S.H."/>
        </authorList>
    </citation>
    <scope>NUCLEOTIDE SEQUENCE</scope>
    <source>
        <strain evidence="3">GM15</strain>
        <tissue evidence="3">Leaf</tissue>
    </source>
</reference>
<dbReference type="InterPro" id="IPR001810">
    <property type="entry name" value="F-box_dom"/>
</dbReference>
<feature type="transmembrane region" description="Helical" evidence="1">
    <location>
        <begin position="390"/>
        <end position="411"/>
    </location>
</feature>
<dbReference type="Pfam" id="PF12937">
    <property type="entry name" value="F-box-like"/>
    <property type="match status" value="1"/>
</dbReference>
<sequence>MGKSKKTQHKDQDLTPRRSARLADKFKKLPEELILKILSKIRQDPKTLIRCSSVSKNLHSLISKFDSISLRLSYPDEDYASLPCFHSHHHIPQAVVPGIIRVFSNLKFLQLNLCPCPSPSSEDGEMSRLKFLRHNDDDDYMNCEITVAFEVGFLSGTRTSGDLPLKLRPQIVNTGVVEMNLLIVNTILQHCPKTLRSLVISSAKMQGSGSKGEVFVRQEVMGKLADVVSSLRGYESWVKWLNDPRNVAFWLKNPLNDEHRCLREIMWAVRRVELPWPWEERNELVVREGGKVSGSSFKVRTMVMVWDRVSPFDLAVLSVFVLQLLVTISISFYAECRLLMSCLNKLEVRFVPFVHGLMHYLNGMKRSLASSLAVNYDSIKISVRKSIIQLRVFTGVFVSLVVNKIGGSFLRGNAWFLSICRDKIDPWGNDQNVFGFLLIMFLGFLVLLEKVGDEINYNFSQFENYGSGVGNAGLLVLVALSCALLALPLFVTDDALSLQSTGVKGDEHSATSVVLFSAVSPIFVAHPLPRLFSHTLDEKYVLFLCRVQMADEELHVPARLKG</sequence>
<dbReference type="Proteomes" id="UP000886885">
    <property type="component" value="Chromosome 1A"/>
</dbReference>
<gene>
    <name evidence="3" type="ORF">POTOM_000176</name>
</gene>
<keyword evidence="1" id="KW-1133">Transmembrane helix</keyword>
<dbReference type="InterPro" id="IPR044809">
    <property type="entry name" value="AUF1-like"/>
</dbReference>
<protein>
    <recommendedName>
        <fullName evidence="2">F-box domain-containing protein</fullName>
    </recommendedName>
</protein>
<proteinExistence type="predicted"/>
<feature type="transmembrane region" description="Helical" evidence="1">
    <location>
        <begin position="431"/>
        <end position="448"/>
    </location>
</feature>
<dbReference type="SMART" id="SM00256">
    <property type="entry name" value="FBOX"/>
    <property type="match status" value="1"/>
</dbReference>
<evidence type="ECO:0000313" key="3">
    <source>
        <dbReference type="EMBL" id="KAG6791066.1"/>
    </source>
</evidence>
<keyword evidence="4" id="KW-1185">Reference proteome</keyword>
<dbReference type="OrthoDB" id="812961at2759"/>
<keyword evidence="1" id="KW-0472">Membrane</keyword>
<evidence type="ECO:0000259" key="2">
    <source>
        <dbReference type="PROSITE" id="PS50181"/>
    </source>
</evidence>
<dbReference type="EMBL" id="JAAWWB010000001">
    <property type="protein sequence ID" value="KAG6791066.1"/>
    <property type="molecule type" value="Genomic_DNA"/>
</dbReference>
<dbReference type="CDD" id="cd09917">
    <property type="entry name" value="F-box_SF"/>
    <property type="match status" value="1"/>
</dbReference>
<feature type="transmembrane region" description="Helical" evidence="1">
    <location>
        <begin position="510"/>
        <end position="529"/>
    </location>
</feature>
<feature type="transmembrane region" description="Helical" evidence="1">
    <location>
        <begin position="314"/>
        <end position="334"/>
    </location>
</feature>
<comment type="caution">
    <text evidence="3">The sequence shown here is derived from an EMBL/GenBank/DDBJ whole genome shotgun (WGS) entry which is preliminary data.</text>
</comment>
<dbReference type="AlphaFoldDB" id="A0A8X8AQE3"/>
<dbReference type="PANTHER" id="PTHR31215">
    <property type="entry name" value="OS05G0510400 PROTEIN-RELATED"/>
    <property type="match status" value="1"/>
</dbReference>
<name>A0A8X8AQE3_POPTO</name>
<evidence type="ECO:0000313" key="4">
    <source>
        <dbReference type="Proteomes" id="UP000886885"/>
    </source>
</evidence>
<organism evidence="3 4">
    <name type="scientific">Populus tomentosa</name>
    <name type="common">Chinese white poplar</name>
    <dbReference type="NCBI Taxonomy" id="118781"/>
    <lineage>
        <taxon>Eukaryota</taxon>
        <taxon>Viridiplantae</taxon>
        <taxon>Streptophyta</taxon>
        <taxon>Embryophyta</taxon>
        <taxon>Tracheophyta</taxon>
        <taxon>Spermatophyta</taxon>
        <taxon>Magnoliopsida</taxon>
        <taxon>eudicotyledons</taxon>
        <taxon>Gunneridae</taxon>
        <taxon>Pentapetalae</taxon>
        <taxon>rosids</taxon>
        <taxon>fabids</taxon>
        <taxon>Malpighiales</taxon>
        <taxon>Salicaceae</taxon>
        <taxon>Saliceae</taxon>
        <taxon>Populus</taxon>
    </lineage>
</organism>
<dbReference type="PROSITE" id="PS50181">
    <property type="entry name" value="FBOX"/>
    <property type="match status" value="1"/>
</dbReference>
<keyword evidence="1" id="KW-0812">Transmembrane</keyword>
<accession>A0A8X8AQE3</accession>
<feature type="domain" description="F-box" evidence="2">
    <location>
        <begin position="23"/>
        <end position="72"/>
    </location>
</feature>